<organism evidence="4 5">
    <name type="scientific">Chionoecetes opilio</name>
    <name type="common">Atlantic snow crab</name>
    <name type="synonym">Cancer opilio</name>
    <dbReference type="NCBI Taxonomy" id="41210"/>
    <lineage>
        <taxon>Eukaryota</taxon>
        <taxon>Metazoa</taxon>
        <taxon>Ecdysozoa</taxon>
        <taxon>Arthropoda</taxon>
        <taxon>Crustacea</taxon>
        <taxon>Multicrustacea</taxon>
        <taxon>Malacostraca</taxon>
        <taxon>Eumalacostraca</taxon>
        <taxon>Eucarida</taxon>
        <taxon>Decapoda</taxon>
        <taxon>Pleocyemata</taxon>
        <taxon>Brachyura</taxon>
        <taxon>Eubrachyura</taxon>
        <taxon>Majoidea</taxon>
        <taxon>Majidae</taxon>
        <taxon>Chionoecetes</taxon>
    </lineage>
</organism>
<gene>
    <name evidence="4" type="primary">Hyi_1</name>
    <name evidence="4" type="ORF">GWK47_041853</name>
</gene>
<dbReference type="Proteomes" id="UP000770661">
    <property type="component" value="Unassembled WGS sequence"/>
</dbReference>
<dbReference type="EMBL" id="JACEEZ010007655">
    <property type="protein sequence ID" value="KAG0723839.1"/>
    <property type="molecule type" value="Genomic_DNA"/>
</dbReference>
<dbReference type="GO" id="GO:0008903">
    <property type="term" value="F:hydroxypyruvate isomerase activity"/>
    <property type="evidence" value="ECO:0007669"/>
    <property type="project" value="TreeGrafter"/>
</dbReference>
<protein>
    <submittedName>
        <fullName evidence="4">Putative hydroxypyruvate isomerase</fullName>
    </submittedName>
</protein>
<comment type="caution">
    <text evidence="4">The sequence shown here is derived from an EMBL/GenBank/DDBJ whole genome shotgun (WGS) entry which is preliminary data.</text>
</comment>
<proteinExistence type="predicted"/>
<dbReference type="InterPro" id="IPR036237">
    <property type="entry name" value="Xyl_isomerase-like_sf"/>
</dbReference>
<feature type="region of interest" description="Disordered" evidence="2">
    <location>
        <begin position="305"/>
        <end position="362"/>
    </location>
</feature>
<dbReference type="Pfam" id="PF01261">
    <property type="entry name" value="AP_endonuc_2"/>
    <property type="match status" value="1"/>
</dbReference>
<sequence length="426" mass="45892">MGPPDKGTAAQGHSDATQKALRVAMALRVCGNLTTLFPERGALIGRVAAARKAGFRVVEVSLPYRETSEALAKELHDHQLEALLINSDPGNFEAGEMGCACQPGKEAQFKTSLDKSLMYAKALNVSMIHVMVGKRLQEHTEEEHATTLEDNLRYATALFKREGIVGVIEPKNNHTFPGYFLNDFEQAVALLFKIDSPHLRLLLDIFHLQLICGNVTRNIDRLLPYTGHVQVSQPPQRSEPGSAGELDYAYVIAKLKSAGYKGFIGAEYMPSTKKTEDSLASHSDGVGIPRGRLCESSFPLDTREAAGRALHQSAKRSPPASQSRAGSQEATRKEEAAQPISGGIPRGHKKKRRKPGGPQQSGPGNALCRLVLACHYAPQRLALVAAVVSSQSQLALCVLTLTTAAGGDITVPAGSLCGDSDHCCRW</sequence>
<name>A0A8J4YGL0_CHIOP</name>
<evidence type="ECO:0000256" key="1">
    <source>
        <dbReference type="ARBA" id="ARBA00023235"/>
    </source>
</evidence>
<evidence type="ECO:0000313" key="5">
    <source>
        <dbReference type="Proteomes" id="UP000770661"/>
    </source>
</evidence>
<dbReference type="InterPro" id="IPR050417">
    <property type="entry name" value="Sugar_Epim/Isomerase"/>
</dbReference>
<reference evidence="4" key="1">
    <citation type="submission" date="2020-07" db="EMBL/GenBank/DDBJ databases">
        <title>The High-quality genome of the commercially important snow crab, Chionoecetes opilio.</title>
        <authorList>
            <person name="Jeong J.-H."/>
            <person name="Ryu S."/>
        </authorList>
    </citation>
    <scope>NUCLEOTIDE SEQUENCE</scope>
    <source>
        <strain evidence="4">MADBK_172401_WGS</strain>
        <tissue evidence="4">Digestive gland</tissue>
    </source>
</reference>
<dbReference type="Gene3D" id="3.20.20.150">
    <property type="entry name" value="Divalent-metal-dependent TIM barrel enzymes"/>
    <property type="match status" value="1"/>
</dbReference>
<dbReference type="InterPro" id="IPR013022">
    <property type="entry name" value="Xyl_isomerase-like_TIM-brl"/>
</dbReference>
<feature type="compositionally biased region" description="Polar residues" evidence="2">
    <location>
        <begin position="319"/>
        <end position="329"/>
    </location>
</feature>
<feature type="domain" description="Xylose isomerase-like TIM barrel" evidence="3">
    <location>
        <begin position="47"/>
        <end position="280"/>
    </location>
</feature>
<feature type="compositionally biased region" description="Basic residues" evidence="2">
    <location>
        <begin position="346"/>
        <end position="355"/>
    </location>
</feature>
<dbReference type="PANTHER" id="PTHR43489:SF6">
    <property type="entry name" value="HYDROXYPYRUVATE ISOMERASE-RELATED"/>
    <property type="match status" value="1"/>
</dbReference>
<dbReference type="GO" id="GO:0046487">
    <property type="term" value="P:glyoxylate metabolic process"/>
    <property type="evidence" value="ECO:0007669"/>
    <property type="project" value="TreeGrafter"/>
</dbReference>
<evidence type="ECO:0000313" key="4">
    <source>
        <dbReference type="EMBL" id="KAG0723839.1"/>
    </source>
</evidence>
<keyword evidence="1 4" id="KW-0413">Isomerase</keyword>
<dbReference type="OrthoDB" id="4214675at2759"/>
<accession>A0A8J4YGL0</accession>
<keyword evidence="5" id="KW-1185">Reference proteome</keyword>
<evidence type="ECO:0000256" key="2">
    <source>
        <dbReference type="SAM" id="MobiDB-lite"/>
    </source>
</evidence>
<evidence type="ECO:0000259" key="3">
    <source>
        <dbReference type="Pfam" id="PF01261"/>
    </source>
</evidence>
<dbReference type="PANTHER" id="PTHR43489">
    <property type="entry name" value="ISOMERASE"/>
    <property type="match status" value="1"/>
</dbReference>
<dbReference type="SUPFAM" id="SSF51658">
    <property type="entry name" value="Xylose isomerase-like"/>
    <property type="match status" value="1"/>
</dbReference>
<dbReference type="AlphaFoldDB" id="A0A8J4YGL0"/>